<comment type="caution">
    <text evidence="4">The sequence shown here is derived from an EMBL/GenBank/DDBJ whole genome shotgun (WGS) entry which is preliminary data.</text>
</comment>
<feature type="compositionally biased region" description="Polar residues" evidence="2">
    <location>
        <begin position="912"/>
        <end position="926"/>
    </location>
</feature>
<protein>
    <recommendedName>
        <fullName evidence="3">Xylanolytic transcriptional activator regulatory domain-containing protein</fullName>
    </recommendedName>
</protein>
<gene>
    <name evidence="4" type="ORF">Q9L58_000441</name>
</gene>
<dbReference type="Proteomes" id="UP001447188">
    <property type="component" value="Unassembled WGS sequence"/>
</dbReference>
<evidence type="ECO:0000313" key="5">
    <source>
        <dbReference type="Proteomes" id="UP001447188"/>
    </source>
</evidence>
<feature type="compositionally biased region" description="Low complexity" evidence="2">
    <location>
        <begin position="419"/>
        <end position="432"/>
    </location>
</feature>
<dbReference type="InterPro" id="IPR007219">
    <property type="entry name" value="XnlR_reg_dom"/>
</dbReference>
<keyword evidence="5" id="KW-1185">Reference proteome</keyword>
<organism evidence="4 5">
    <name type="scientific">Discina gigas</name>
    <dbReference type="NCBI Taxonomy" id="1032678"/>
    <lineage>
        <taxon>Eukaryota</taxon>
        <taxon>Fungi</taxon>
        <taxon>Dikarya</taxon>
        <taxon>Ascomycota</taxon>
        <taxon>Pezizomycotina</taxon>
        <taxon>Pezizomycetes</taxon>
        <taxon>Pezizales</taxon>
        <taxon>Discinaceae</taxon>
        <taxon>Discina</taxon>
    </lineage>
</organism>
<reference evidence="4 5" key="1">
    <citation type="submission" date="2024-02" db="EMBL/GenBank/DDBJ databases">
        <title>Discinaceae phylogenomics.</title>
        <authorList>
            <person name="Dirks A.C."/>
            <person name="James T.Y."/>
        </authorList>
    </citation>
    <scope>NUCLEOTIDE SEQUENCE [LARGE SCALE GENOMIC DNA]</scope>
    <source>
        <strain evidence="4 5">ACD0624</strain>
    </source>
</reference>
<feature type="region of interest" description="Disordered" evidence="2">
    <location>
        <begin position="904"/>
        <end position="926"/>
    </location>
</feature>
<dbReference type="PANTHER" id="PTHR47654">
    <property type="entry name" value="ZN(II)2CYS6 TRANSCRIPTION FACTOR (EUROFUNG)-RELATED"/>
    <property type="match status" value="1"/>
</dbReference>
<dbReference type="Pfam" id="PF04082">
    <property type="entry name" value="Fungal_trans"/>
    <property type="match status" value="1"/>
</dbReference>
<feature type="compositionally biased region" description="Polar residues" evidence="2">
    <location>
        <begin position="785"/>
        <end position="803"/>
    </location>
</feature>
<evidence type="ECO:0000256" key="1">
    <source>
        <dbReference type="ARBA" id="ARBA00023242"/>
    </source>
</evidence>
<dbReference type="SMART" id="SM00906">
    <property type="entry name" value="Fungal_trans"/>
    <property type="match status" value="1"/>
</dbReference>
<feature type="region of interest" description="Disordered" evidence="2">
    <location>
        <begin position="782"/>
        <end position="803"/>
    </location>
</feature>
<feature type="region of interest" description="Disordered" evidence="2">
    <location>
        <begin position="399"/>
        <end position="466"/>
    </location>
</feature>
<evidence type="ECO:0000313" key="4">
    <source>
        <dbReference type="EMBL" id="KAL0640471.1"/>
    </source>
</evidence>
<dbReference type="CDD" id="cd12148">
    <property type="entry name" value="fungal_TF_MHR"/>
    <property type="match status" value="1"/>
</dbReference>
<feature type="compositionally biased region" description="Polar residues" evidence="2">
    <location>
        <begin position="720"/>
        <end position="743"/>
    </location>
</feature>
<dbReference type="EMBL" id="JBBBZM010000003">
    <property type="protein sequence ID" value="KAL0640471.1"/>
    <property type="molecule type" value="Genomic_DNA"/>
</dbReference>
<feature type="compositionally biased region" description="Low complexity" evidence="2">
    <location>
        <begin position="448"/>
        <end position="466"/>
    </location>
</feature>
<evidence type="ECO:0000259" key="3">
    <source>
        <dbReference type="SMART" id="SM00906"/>
    </source>
</evidence>
<dbReference type="InterPro" id="IPR053230">
    <property type="entry name" value="Trans_reg_galc"/>
</dbReference>
<feature type="domain" description="Xylanolytic transcriptional activator regulatory" evidence="3">
    <location>
        <begin position="331"/>
        <end position="404"/>
    </location>
</feature>
<accession>A0ABR3GX00</accession>
<proteinExistence type="predicted"/>
<keyword evidence="1" id="KW-0539">Nucleus</keyword>
<feature type="region of interest" description="Disordered" evidence="2">
    <location>
        <begin position="714"/>
        <end position="755"/>
    </location>
</feature>
<name>A0ABR3GX00_9PEZI</name>
<sequence>MILLKAKVELYGDLLKQLRSQVDSAGQLAIQKVLQGASEIDYCEPGINRDGESLVTAEIGSTGSLDHIREEPNRSGSTYPTGYMGKNSEVAWIQRVAQQLAREASVEPTRAPLPLGSDSQRSHSEASGISNDHNGDSTARAVKTDDDYQFETPTYHLDDLSVSIAGGMINPFYLPQKETADELLNAFFTTVYPTFPIVLKKLFMAQYDAFFQSFYPPTSSKRWLAMLNLMFAIGSMYGRLINADWKEESEIEHLKYFSRARVLSLDEGSVLEVPDLQQVQVVGLAAIYLIASNQTNRYSASSLLRVANVASYTLLLWVVNSLLTTIVIVSAWNVVGLAIRYAQTLGLNLRNDVPELDEAEKEMRVRMWYTLYSLEYLLCIMTGRPSCIHDKDCSVPMPRPVDEDRSEDGFDADLRRYSRTASRSSNRSSVSSPFGFQGSPSTPQLMISSQPSTVSSASSPSTSKPAVLSFRTSPPVPFVASSAYPSTYFVEHTKLNQITAEILSELYSPATRNKSWSDIQGIISGMELKVMKWRADLPHWLDFSKRQGDPRMNLAFQYHYIRIIINRPCLCRHNHRIPNESNRSRGFNRSAAATCIEAARETIALLPDEPNPIGLINSSPWWCLLHYLVSAGAILMVEMAMRAEHNPQQADGLLKDSKKVLRWLRAMAVDSLGAERSCKVLTRLLVISSSKIGGDISDVQLDFPEDCDVPGGIKAGNVGNAGTSNDFLHQPSQPASSTHPNQANDERPTEDLPDIFRGFWTDPFIPPIQTEFDDNIAMQDISHLPSPTTDGHSFPPNQDHNSGQGILQDLQPLPPPSGMIFGNSEHMEGINIDNRQVGDINVNNTLNAPDSAEVQQERRMWRRESQGIIRITLPPPYPTNWASVPGGGIGYSLPSSFCDSSQLEGSNFDGLSLSTGGAMEQTSSSN</sequence>
<evidence type="ECO:0000256" key="2">
    <source>
        <dbReference type="SAM" id="MobiDB-lite"/>
    </source>
</evidence>
<feature type="compositionally biased region" description="Polar residues" evidence="2">
    <location>
        <begin position="438"/>
        <end position="447"/>
    </location>
</feature>
<dbReference type="PANTHER" id="PTHR47654:SF5">
    <property type="entry name" value="TRANSCRIPTION FACTOR DOMAIN-CONTAINING PROTEIN"/>
    <property type="match status" value="1"/>
</dbReference>
<feature type="region of interest" description="Disordered" evidence="2">
    <location>
        <begin position="103"/>
        <end position="140"/>
    </location>
</feature>